<accession>A0A0G9MU87</accession>
<dbReference type="RefSeq" id="WP_047003936.1">
    <property type="nucleotide sequence ID" value="NZ_LBHB01000002.1"/>
</dbReference>
<comment type="caution">
    <text evidence="1">The sequence shown here is derived from an EMBL/GenBank/DDBJ whole genome shotgun (WGS) entry which is preliminary data.</text>
</comment>
<name>A0A0G9MU87_9SPHN</name>
<dbReference type="Proteomes" id="UP000053464">
    <property type="component" value="Unassembled WGS sequence"/>
</dbReference>
<proteinExistence type="predicted"/>
<organism evidence="1 2">
    <name type="scientific">Aurantiacibacter luteus</name>
    <dbReference type="NCBI Taxonomy" id="1581420"/>
    <lineage>
        <taxon>Bacteria</taxon>
        <taxon>Pseudomonadati</taxon>
        <taxon>Pseudomonadota</taxon>
        <taxon>Alphaproteobacteria</taxon>
        <taxon>Sphingomonadales</taxon>
        <taxon>Erythrobacteraceae</taxon>
        <taxon>Aurantiacibacter</taxon>
    </lineage>
</organism>
<gene>
    <name evidence="1" type="ORF">AAW00_08540</name>
</gene>
<dbReference type="PATRIC" id="fig|1581420.6.peg.1754"/>
<dbReference type="STRING" id="1581420.AAW00_08540"/>
<protein>
    <submittedName>
        <fullName evidence="1">Uncharacterized protein</fullName>
    </submittedName>
</protein>
<evidence type="ECO:0000313" key="1">
    <source>
        <dbReference type="EMBL" id="KLE34287.1"/>
    </source>
</evidence>
<evidence type="ECO:0000313" key="2">
    <source>
        <dbReference type="Proteomes" id="UP000053464"/>
    </source>
</evidence>
<dbReference type="EMBL" id="LBHB01000002">
    <property type="protein sequence ID" value="KLE34287.1"/>
    <property type="molecule type" value="Genomic_DNA"/>
</dbReference>
<keyword evidence="2" id="KW-1185">Reference proteome</keyword>
<reference evidence="1 2" key="1">
    <citation type="submission" date="2015-04" db="EMBL/GenBank/DDBJ databases">
        <title>The draft genome sequence of Erythrobacter luteus KA37.</title>
        <authorList>
            <person name="Zhuang L."/>
            <person name="Liu Y."/>
            <person name="Shao Z."/>
        </authorList>
    </citation>
    <scope>NUCLEOTIDE SEQUENCE [LARGE SCALE GENOMIC DNA]</scope>
    <source>
        <strain evidence="1 2">KA37</strain>
    </source>
</reference>
<sequence length="109" mass="12362">MNYVTADYSSIDPILDSWAVRQGVDWIRDDRGWDVRTLYWLVTLAKSVQLWVDEPKDGKTTVHVCHNNSKGRQQHTAASATAHTLEQVLDESFRKAETLASELTEASND</sequence>
<dbReference type="AlphaFoldDB" id="A0A0G9MU87"/>